<dbReference type="KEGG" id="ptes:JQU52_12760"/>
<dbReference type="PANTHER" id="PTHR30354">
    <property type="entry name" value="GNT FAMILY GLUCONATE TRANSPORTER"/>
    <property type="match status" value="1"/>
</dbReference>
<keyword evidence="1" id="KW-1133">Transmembrane helix</keyword>
<evidence type="ECO:0000313" key="2">
    <source>
        <dbReference type="EMBL" id="QRQ83379.1"/>
    </source>
</evidence>
<name>A0A892ZRJ0_9NEIS</name>
<feature type="transmembrane region" description="Helical" evidence="1">
    <location>
        <begin position="276"/>
        <end position="297"/>
    </location>
</feature>
<evidence type="ECO:0000313" key="3">
    <source>
        <dbReference type="Proteomes" id="UP000653156"/>
    </source>
</evidence>
<dbReference type="NCBIfam" id="TIGR00791">
    <property type="entry name" value="gntP"/>
    <property type="match status" value="1"/>
</dbReference>
<feature type="transmembrane region" description="Helical" evidence="1">
    <location>
        <begin position="173"/>
        <end position="196"/>
    </location>
</feature>
<feature type="transmembrane region" description="Helical" evidence="1">
    <location>
        <begin position="395"/>
        <end position="415"/>
    </location>
</feature>
<feature type="transmembrane region" description="Helical" evidence="1">
    <location>
        <begin position="435"/>
        <end position="460"/>
    </location>
</feature>
<accession>A0A892ZRJ0</accession>
<protein>
    <submittedName>
        <fullName evidence="2">GntP family permease</fullName>
    </submittedName>
</protein>
<dbReference type="Proteomes" id="UP000653156">
    <property type="component" value="Chromosome"/>
</dbReference>
<keyword evidence="1" id="KW-0812">Transmembrane</keyword>
<sequence length="461" mass="48169">MWQLSASQLLLLAAVAVGFLLLLIMKFRVHAFIALMVVSILTALAAGIPPHRMSEALSSGFNSTIGSVALLVSLGAMLGRMLEISGGAQVLTDALIKRFGEQRAPLALGVASLLVGFPIFFDAGVVVMLPIIFATARRAGGSLLRYAMPSVIAFSAMHVFVPPHPGAVAASGLLGANVGLVMVLGLLVALPVWYLVGMVFGQYVAKKYQIAVPEFLHKGSEELKEFASNPRLGVVVLLLLLPFLLIAFNTGLNMYAATTADSKAFLAQPLVGVLRFVGETPIALLLSVLAGMLLLGWHSGKPAKLVEKVLDSALAPIFSVILITGAGGMFGGVLRATGIGNAVADSFQHMGLPIIVAGFLISCLVRVAQGSATVALITTAALVQPAVMGNLDYNSVQVAAIVLALAAGSVFASHVNDSGFWLVSRFFNLDMKTTLKTWTVAQALMAVIGFIGAYAIYLLAS</sequence>
<evidence type="ECO:0000256" key="1">
    <source>
        <dbReference type="SAM" id="Phobius"/>
    </source>
</evidence>
<keyword evidence="3" id="KW-1185">Reference proteome</keyword>
<dbReference type="EMBL" id="CP069798">
    <property type="protein sequence ID" value="QRQ83379.1"/>
    <property type="molecule type" value="Genomic_DNA"/>
</dbReference>
<dbReference type="Pfam" id="PF02447">
    <property type="entry name" value="GntP_permease"/>
    <property type="match status" value="1"/>
</dbReference>
<dbReference type="AlphaFoldDB" id="A0A892ZRJ0"/>
<feature type="transmembrane region" description="Helical" evidence="1">
    <location>
        <begin position="143"/>
        <end position="161"/>
    </location>
</feature>
<organism evidence="2 3">
    <name type="scientific">Paralysiella testudinis</name>
    <dbReference type="NCBI Taxonomy" id="2809020"/>
    <lineage>
        <taxon>Bacteria</taxon>
        <taxon>Pseudomonadati</taxon>
        <taxon>Pseudomonadota</taxon>
        <taxon>Betaproteobacteria</taxon>
        <taxon>Neisseriales</taxon>
        <taxon>Neisseriaceae</taxon>
        <taxon>Paralysiella</taxon>
    </lineage>
</organism>
<feature type="transmembrane region" description="Helical" evidence="1">
    <location>
        <begin position="106"/>
        <end position="131"/>
    </location>
</feature>
<feature type="transmembrane region" description="Helical" evidence="1">
    <location>
        <begin position="309"/>
        <end position="334"/>
    </location>
</feature>
<dbReference type="PIRSF" id="PIRSF002746">
    <property type="entry name" value="Gluconate_transporter"/>
    <property type="match status" value="1"/>
</dbReference>
<feature type="transmembrane region" description="Helical" evidence="1">
    <location>
        <begin position="7"/>
        <end position="25"/>
    </location>
</feature>
<dbReference type="GO" id="GO:0015128">
    <property type="term" value="F:gluconate transmembrane transporter activity"/>
    <property type="evidence" value="ECO:0007669"/>
    <property type="project" value="InterPro"/>
</dbReference>
<keyword evidence="1" id="KW-0472">Membrane</keyword>
<dbReference type="PANTHER" id="PTHR30354:SF25">
    <property type="entry name" value="INNER MEMBRANE PERMEASE YGBN"/>
    <property type="match status" value="1"/>
</dbReference>
<feature type="transmembrane region" description="Helical" evidence="1">
    <location>
        <begin position="354"/>
        <end position="383"/>
    </location>
</feature>
<dbReference type="GO" id="GO:0005886">
    <property type="term" value="C:plasma membrane"/>
    <property type="evidence" value="ECO:0007669"/>
    <property type="project" value="TreeGrafter"/>
</dbReference>
<proteinExistence type="predicted"/>
<dbReference type="InterPro" id="IPR003474">
    <property type="entry name" value="Glcn_transporter"/>
</dbReference>
<gene>
    <name evidence="2" type="ORF">JQU52_12760</name>
</gene>
<feature type="transmembrane region" description="Helical" evidence="1">
    <location>
        <begin position="31"/>
        <end position="48"/>
    </location>
</feature>
<feature type="transmembrane region" description="Helical" evidence="1">
    <location>
        <begin position="232"/>
        <end position="256"/>
    </location>
</feature>
<reference evidence="2" key="1">
    <citation type="submission" date="2021-02" db="EMBL/GenBank/DDBJ databases">
        <title>Neisseriaceae sp. 26B isolated from the cloaca of a Common Toad-headed Turtle (Mesoclemmys nasuta).</title>
        <authorList>
            <person name="Spergser J."/>
            <person name="Busse H.-J."/>
        </authorList>
    </citation>
    <scope>NUCLEOTIDE SEQUENCE</scope>
    <source>
        <strain evidence="2">26B</strain>
    </source>
</reference>